<dbReference type="PANTHER" id="PTHR39083">
    <property type="entry name" value="CYCLIC DI-GMP-BINDING PROTEIN"/>
    <property type="match status" value="1"/>
</dbReference>
<dbReference type="AlphaFoldDB" id="A0A841RFJ2"/>
<dbReference type="EMBL" id="JACHON010000005">
    <property type="protein sequence ID" value="MBB6512850.1"/>
    <property type="molecule type" value="Genomic_DNA"/>
</dbReference>
<gene>
    <name evidence="7" type="ORF">GGQ92_001639</name>
</gene>
<keyword evidence="2" id="KW-1003">Cell membrane</keyword>
<dbReference type="Pfam" id="PF03170">
    <property type="entry name" value="BcsB"/>
    <property type="match status" value="1"/>
</dbReference>
<comment type="subcellular location">
    <subcellularLocation>
        <location evidence="1">Cell membrane</location>
        <topology evidence="1">Single-pass membrane protein</topology>
    </subcellularLocation>
</comment>
<dbReference type="Gene3D" id="2.60.120.260">
    <property type="entry name" value="Galactose-binding domain-like"/>
    <property type="match status" value="2"/>
</dbReference>
<evidence type="ECO:0000313" key="7">
    <source>
        <dbReference type="EMBL" id="MBB6512850.1"/>
    </source>
</evidence>
<evidence type="ECO:0000256" key="6">
    <source>
        <dbReference type="SAM" id="Phobius"/>
    </source>
</evidence>
<evidence type="ECO:0000256" key="4">
    <source>
        <dbReference type="ARBA" id="ARBA00022989"/>
    </source>
</evidence>
<feature type="transmembrane region" description="Helical" evidence="6">
    <location>
        <begin position="666"/>
        <end position="688"/>
    </location>
</feature>
<evidence type="ECO:0000256" key="3">
    <source>
        <dbReference type="ARBA" id="ARBA00022692"/>
    </source>
</evidence>
<keyword evidence="3 6" id="KW-0812">Transmembrane</keyword>
<dbReference type="GO" id="GO:0005886">
    <property type="term" value="C:plasma membrane"/>
    <property type="evidence" value="ECO:0007669"/>
    <property type="project" value="UniProtKB-SubCell"/>
</dbReference>
<dbReference type="RefSeq" id="WP_184246897.1">
    <property type="nucleotide sequence ID" value="NZ_BAAACU010000059.1"/>
</dbReference>
<evidence type="ECO:0000256" key="5">
    <source>
        <dbReference type="ARBA" id="ARBA00023136"/>
    </source>
</evidence>
<accession>A0A841RFJ2</accession>
<keyword evidence="5 6" id="KW-0472">Membrane</keyword>
<comment type="caution">
    <text evidence="7">The sequence shown here is derived from an EMBL/GenBank/DDBJ whole genome shotgun (WGS) entry which is preliminary data.</text>
</comment>
<reference evidence="7 8" key="1">
    <citation type="submission" date="2020-08" db="EMBL/GenBank/DDBJ databases">
        <title>Genomic Encyclopedia of Type Strains, Phase IV (KMG-IV): sequencing the most valuable type-strain genomes for metagenomic binning, comparative biology and taxonomic classification.</title>
        <authorList>
            <person name="Goeker M."/>
        </authorList>
    </citation>
    <scope>NUCLEOTIDE SEQUENCE [LARGE SCALE GENOMIC DNA]</scope>
    <source>
        <strain evidence="7 8">DSM 11805</strain>
    </source>
</reference>
<sequence>MKRIHLYFISFIFIIFALPSFILSAETIELEEITIETTNTNKQPLTTTPIEMYGPTAEANFYYEITSDISDGEYFVEFSITKSSLLIEPSSLTIEIDGIPVRTVSLTNDSAEKIRVDLKNSALDIGIHTITANFSGYVVAGVCTPQNTSGNWITIQPSSYIQLATATAEEYSLADYPQGFTGSDMNVTTIIIPSNSTTSTLQSAHMVANYLSALSSENSIQVLNEDEVKALKGNVIIVGAIDEFDTTWTNEILAHTNQENWQEGTLDISQHTLTQNKKNVRALLVTSQEANAILDKIKILTHQALIEQLSGESLQIIELPVLPDGQATNEISFQDFGLEDTLLDGQQAKTQTYYSYLPIDKNRLSQPSIELLLKRSDRIKNASQDDLSALSANVEFIVYINEVPHAVDMHAVEEDTDGNISVKIPLDKDTLQENRLVSMRLETSGLRTENPCIATDQNNWIYVYQDSKLVLPANQEDGEMDFNHFPFPFSDGNNNLIIAVPEEGISNQNIQELFNIFTINNQIPPIQLLSSSDLTEEHMKKGNIVFIGSIKDHAILRDVENDLIVRYDEYKPLLGEHGFIDSEVDYYSFIQTNPWNEDYMMVVFDYLKESQNYVTSEFMNFLFNTSTPASIAVQTGPSSFYTNSLQLESVQETNDIQEEVTANNEWVIWGVGFLLLLATIAILIFVVVRRKRIN</sequence>
<dbReference type="GO" id="GO:0006011">
    <property type="term" value="P:UDP-alpha-D-glucose metabolic process"/>
    <property type="evidence" value="ECO:0007669"/>
    <property type="project" value="InterPro"/>
</dbReference>
<dbReference type="PANTHER" id="PTHR39083:SF1">
    <property type="entry name" value="CYCLIC DI-GMP-BINDING PROTEIN"/>
    <property type="match status" value="1"/>
</dbReference>
<dbReference type="Proteomes" id="UP000572212">
    <property type="component" value="Unassembled WGS sequence"/>
</dbReference>
<protein>
    <recommendedName>
        <fullName evidence="9">Cellulose synthase subunit</fullName>
    </recommendedName>
</protein>
<name>A0A841RFJ2_9BACI</name>
<evidence type="ECO:0008006" key="9">
    <source>
        <dbReference type="Google" id="ProtNLM"/>
    </source>
</evidence>
<keyword evidence="4 6" id="KW-1133">Transmembrane helix</keyword>
<dbReference type="InterPro" id="IPR018513">
    <property type="entry name" value="Cell_synthase_bac"/>
</dbReference>
<evidence type="ECO:0000256" key="1">
    <source>
        <dbReference type="ARBA" id="ARBA00004162"/>
    </source>
</evidence>
<proteinExistence type="predicted"/>
<evidence type="ECO:0000256" key="2">
    <source>
        <dbReference type="ARBA" id="ARBA00022475"/>
    </source>
</evidence>
<keyword evidence="8" id="KW-1185">Reference proteome</keyword>
<evidence type="ECO:0000313" key="8">
    <source>
        <dbReference type="Proteomes" id="UP000572212"/>
    </source>
</evidence>
<organism evidence="7 8">
    <name type="scientific">Gracilibacillus halotolerans</name>
    <dbReference type="NCBI Taxonomy" id="74386"/>
    <lineage>
        <taxon>Bacteria</taxon>
        <taxon>Bacillati</taxon>
        <taxon>Bacillota</taxon>
        <taxon>Bacilli</taxon>
        <taxon>Bacillales</taxon>
        <taxon>Bacillaceae</taxon>
        <taxon>Gracilibacillus</taxon>
    </lineage>
</organism>